<keyword evidence="3" id="KW-1185">Reference proteome</keyword>
<feature type="compositionally biased region" description="Basic residues" evidence="1">
    <location>
        <begin position="123"/>
        <end position="133"/>
    </location>
</feature>
<feature type="compositionally biased region" description="Polar residues" evidence="1">
    <location>
        <begin position="96"/>
        <end position="105"/>
    </location>
</feature>
<protein>
    <submittedName>
        <fullName evidence="2">Uncharacterized protein</fullName>
    </submittedName>
</protein>
<organism evidence="2 3">
    <name type="scientific">Linum trigynum</name>
    <dbReference type="NCBI Taxonomy" id="586398"/>
    <lineage>
        <taxon>Eukaryota</taxon>
        <taxon>Viridiplantae</taxon>
        <taxon>Streptophyta</taxon>
        <taxon>Embryophyta</taxon>
        <taxon>Tracheophyta</taxon>
        <taxon>Spermatophyta</taxon>
        <taxon>Magnoliopsida</taxon>
        <taxon>eudicotyledons</taxon>
        <taxon>Gunneridae</taxon>
        <taxon>Pentapetalae</taxon>
        <taxon>rosids</taxon>
        <taxon>fabids</taxon>
        <taxon>Malpighiales</taxon>
        <taxon>Linaceae</taxon>
        <taxon>Linum</taxon>
    </lineage>
</organism>
<evidence type="ECO:0000256" key="1">
    <source>
        <dbReference type="SAM" id="MobiDB-lite"/>
    </source>
</evidence>
<dbReference type="EMBL" id="OZ034819">
    <property type="protein sequence ID" value="CAL1396737.1"/>
    <property type="molecule type" value="Genomic_DNA"/>
</dbReference>
<dbReference type="AlphaFoldDB" id="A0AAV2FFL9"/>
<dbReference type="Proteomes" id="UP001497516">
    <property type="component" value="Chromosome 6"/>
</dbReference>
<proteinExistence type="predicted"/>
<feature type="compositionally biased region" description="Polar residues" evidence="1">
    <location>
        <begin position="113"/>
        <end position="122"/>
    </location>
</feature>
<evidence type="ECO:0000313" key="2">
    <source>
        <dbReference type="EMBL" id="CAL1396737.1"/>
    </source>
</evidence>
<reference evidence="2 3" key="1">
    <citation type="submission" date="2024-04" db="EMBL/GenBank/DDBJ databases">
        <authorList>
            <person name="Fracassetti M."/>
        </authorList>
    </citation>
    <scope>NUCLEOTIDE SEQUENCE [LARGE SCALE GENOMIC DNA]</scope>
</reference>
<gene>
    <name evidence="2" type="ORF">LTRI10_LOCUS37085</name>
</gene>
<evidence type="ECO:0000313" key="3">
    <source>
        <dbReference type="Proteomes" id="UP001497516"/>
    </source>
</evidence>
<accession>A0AAV2FFL9</accession>
<sequence>MRRVEAQVAEAEAEQRWRLEAAELKGGETERWWPTCEDDSLRRRPGARRRRTLAWRYRSAAGEGDDCAAGNGMRCMFVGFWFPDDQTHASPYRFVQQANTKQNGAASPPRLLSAQSAETATQRPKRGSGRATR</sequence>
<feature type="region of interest" description="Disordered" evidence="1">
    <location>
        <begin position="95"/>
        <end position="133"/>
    </location>
</feature>
<name>A0AAV2FFL9_9ROSI</name>